<keyword evidence="2" id="KW-0732">Signal</keyword>
<sequence>MLRAVCLLTMVAACATAAETPLMRASAKAEATKLQLRVDDIPPGREILALVLIDPQDGETTARNRQVVTREQGSGGASGPGIGVGATGGSSSGVKPFISLGYIFSSRQDERRSRYLTAEIPLADPEAYRADFRASRIEVRYRDIEGGDGLLTLAAPAP</sequence>
<keyword evidence="4" id="KW-1185">Reference proteome</keyword>
<feature type="compositionally biased region" description="Gly residues" evidence="1">
    <location>
        <begin position="73"/>
        <end position="91"/>
    </location>
</feature>
<dbReference type="EMBL" id="JAAQPH010000029">
    <property type="protein sequence ID" value="NIA71964.1"/>
    <property type="molecule type" value="Genomic_DNA"/>
</dbReference>
<evidence type="ECO:0000313" key="4">
    <source>
        <dbReference type="Proteomes" id="UP000761264"/>
    </source>
</evidence>
<evidence type="ECO:0000256" key="2">
    <source>
        <dbReference type="SAM" id="SignalP"/>
    </source>
</evidence>
<dbReference type="Proteomes" id="UP000761264">
    <property type="component" value="Unassembled WGS sequence"/>
</dbReference>
<evidence type="ECO:0000313" key="3">
    <source>
        <dbReference type="EMBL" id="NIA71964.1"/>
    </source>
</evidence>
<proteinExistence type="predicted"/>
<reference evidence="3" key="1">
    <citation type="submission" date="2020-03" db="EMBL/GenBank/DDBJ databases">
        <title>Genome of Pelagibius litoralis DSM 21314T.</title>
        <authorList>
            <person name="Wang G."/>
        </authorList>
    </citation>
    <scope>NUCLEOTIDE SEQUENCE</scope>
    <source>
        <strain evidence="3">DSM 21314</strain>
    </source>
</reference>
<comment type="caution">
    <text evidence="3">The sequence shown here is derived from an EMBL/GenBank/DDBJ whole genome shotgun (WGS) entry which is preliminary data.</text>
</comment>
<feature type="chain" id="PRO_5038112545" description="Lipoprotein" evidence="2">
    <location>
        <begin position="18"/>
        <end position="158"/>
    </location>
</feature>
<gene>
    <name evidence="3" type="ORF">HBA54_25520</name>
</gene>
<dbReference type="AlphaFoldDB" id="A0A967F2I9"/>
<dbReference type="RefSeq" id="WP_167230457.1">
    <property type="nucleotide sequence ID" value="NZ_JAAQPH010000029.1"/>
</dbReference>
<name>A0A967F2I9_9PROT</name>
<accession>A0A967F2I9</accession>
<organism evidence="3 4">
    <name type="scientific">Pelagibius litoralis</name>
    <dbReference type="NCBI Taxonomy" id="374515"/>
    <lineage>
        <taxon>Bacteria</taxon>
        <taxon>Pseudomonadati</taxon>
        <taxon>Pseudomonadota</taxon>
        <taxon>Alphaproteobacteria</taxon>
        <taxon>Rhodospirillales</taxon>
        <taxon>Rhodovibrionaceae</taxon>
        <taxon>Pelagibius</taxon>
    </lineage>
</organism>
<evidence type="ECO:0008006" key="5">
    <source>
        <dbReference type="Google" id="ProtNLM"/>
    </source>
</evidence>
<feature type="compositionally biased region" description="Polar residues" evidence="1">
    <location>
        <begin position="60"/>
        <end position="72"/>
    </location>
</feature>
<feature type="region of interest" description="Disordered" evidence="1">
    <location>
        <begin position="60"/>
        <end position="93"/>
    </location>
</feature>
<protein>
    <recommendedName>
        <fullName evidence="5">Lipoprotein</fullName>
    </recommendedName>
</protein>
<evidence type="ECO:0000256" key="1">
    <source>
        <dbReference type="SAM" id="MobiDB-lite"/>
    </source>
</evidence>
<feature type="signal peptide" evidence="2">
    <location>
        <begin position="1"/>
        <end position="17"/>
    </location>
</feature>